<feature type="transmembrane region" description="Helical" evidence="3">
    <location>
        <begin position="161"/>
        <end position="182"/>
    </location>
</feature>
<sequence length="192" mass="19507">MNQTPTQTLAISRPRLLSAAKTAGAIVLGVALITICAKVRVPSWPVPMTLHTLAVMGIALAAGPRLATATFLAYLGAGAAGLPVFSGTPERGIGLAYMVGPTGGYLLGFLAASWLTGTLARGRGMAGRVLAMLAGLGVTYAAGLAWLGLYVPAGQIVTLGFLPFILGDLINISMVALGAALIPARLRGEARK</sequence>
<keyword evidence="2 3" id="KW-0472">Membrane</keyword>
<dbReference type="RefSeq" id="WP_128209038.1">
    <property type="nucleotide sequence ID" value="NZ_JBHRSO010000030.1"/>
</dbReference>
<gene>
    <name evidence="4" type="ORF">D2T30_11815</name>
</gene>
<keyword evidence="2" id="KW-0813">Transport</keyword>
<organism evidence="4 5">
    <name type="scientific">Paenirhodobacter populi</name>
    <dbReference type="NCBI Taxonomy" id="2306993"/>
    <lineage>
        <taxon>Bacteria</taxon>
        <taxon>Pseudomonadati</taxon>
        <taxon>Pseudomonadota</taxon>
        <taxon>Alphaproteobacteria</taxon>
        <taxon>Rhodobacterales</taxon>
        <taxon>Rhodobacter group</taxon>
        <taxon>Paenirhodobacter</taxon>
    </lineage>
</organism>
<keyword evidence="2" id="KW-1003">Cell membrane</keyword>
<keyword evidence="3" id="KW-0812">Transmembrane</keyword>
<feature type="transmembrane region" description="Helical" evidence="3">
    <location>
        <begin position="129"/>
        <end position="149"/>
    </location>
</feature>
<comment type="subcellular location">
    <subcellularLocation>
        <location evidence="2">Cell membrane</location>
        <topology evidence="2">Multi-pass membrane protein</topology>
    </subcellularLocation>
</comment>
<dbReference type="EMBL" id="SAUZ01000013">
    <property type="protein sequence ID" value="RWR20121.1"/>
    <property type="molecule type" value="Genomic_DNA"/>
</dbReference>
<dbReference type="AlphaFoldDB" id="A0A443JI06"/>
<evidence type="ECO:0000256" key="1">
    <source>
        <dbReference type="ARBA" id="ARBA00010692"/>
    </source>
</evidence>
<feature type="transmembrane region" description="Helical" evidence="3">
    <location>
        <begin position="53"/>
        <end position="75"/>
    </location>
</feature>
<comment type="similarity">
    <text evidence="1 2">Belongs to the BioY family.</text>
</comment>
<proteinExistence type="inferred from homology"/>
<evidence type="ECO:0000256" key="2">
    <source>
        <dbReference type="PIRNR" id="PIRNR016661"/>
    </source>
</evidence>
<accession>A0A443JI06</accession>
<dbReference type="GO" id="GO:0005886">
    <property type="term" value="C:plasma membrane"/>
    <property type="evidence" value="ECO:0007669"/>
    <property type="project" value="UniProtKB-SubCell"/>
</dbReference>
<dbReference type="InterPro" id="IPR003784">
    <property type="entry name" value="BioY"/>
</dbReference>
<evidence type="ECO:0000313" key="5">
    <source>
        <dbReference type="Proteomes" id="UP000284476"/>
    </source>
</evidence>
<dbReference type="PANTHER" id="PTHR34295:SF1">
    <property type="entry name" value="BIOTIN TRANSPORTER BIOY"/>
    <property type="match status" value="1"/>
</dbReference>
<dbReference type="Gene3D" id="1.10.1760.20">
    <property type="match status" value="1"/>
</dbReference>
<evidence type="ECO:0000256" key="3">
    <source>
        <dbReference type="SAM" id="Phobius"/>
    </source>
</evidence>
<dbReference type="PIRSF" id="PIRSF016661">
    <property type="entry name" value="BioY"/>
    <property type="match status" value="1"/>
</dbReference>
<dbReference type="Pfam" id="PF02632">
    <property type="entry name" value="BioY"/>
    <property type="match status" value="1"/>
</dbReference>
<comment type="caution">
    <text evidence="4">The sequence shown here is derived from an EMBL/GenBank/DDBJ whole genome shotgun (WGS) entry which is preliminary data.</text>
</comment>
<protein>
    <recommendedName>
        <fullName evidence="2">Biotin transporter</fullName>
    </recommendedName>
</protein>
<reference evidence="4 5" key="1">
    <citation type="submission" date="2019-01" db="EMBL/GenBank/DDBJ databases">
        <title>Sinorhodobacter populi sp. nov. isolated from the symptomatic bark tissue of Populus euramericana canker.</title>
        <authorList>
            <person name="Xu G."/>
        </authorList>
    </citation>
    <scope>NUCLEOTIDE SEQUENCE [LARGE SCALE GENOMIC DNA]</scope>
    <source>
        <strain evidence="4 5">SK2B-1</strain>
    </source>
</reference>
<feature type="transmembrane region" description="Helical" evidence="3">
    <location>
        <begin position="22"/>
        <end position="41"/>
    </location>
</feature>
<dbReference type="PANTHER" id="PTHR34295">
    <property type="entry name" value="BIOTIN TRANSPORTER BIOY"/>
    <property type="match status" value="1"/>
</dbReference>
<keyword evidence="3" id="KW-1133">Transmembrane helix</keyword>
<dbReference type="GO" id="GO:0015225">
    <property type="term" value="F:biotin transmembrane transporter activity"/>
    <property type="evidence" value="ECO:0007669"/>
    <property type="project" value="UniProtKB-UniRule"/>
</dbReference>
<dbReference type="Proteomes" id="UP000284476">
    <property type="component" value="Unassembled WGS sequence"/>
</dbReference>
<feature type="transmembrane region" description="Helical" evidence="3">
    <location>
        <begin position="95"/>
        <end position="117"/>
    </location>
</feature>
<evidence type="ECO:0000313" key="4">
    <source>
        <dbReference type="EMBL" id="RWR20121.1"/>
    </source>
</evidence>
<name>A0A443JI06_9RHOB</name>